<dbReference type="InterPro" id="IPR036028">
    <property type="entry name" value="SH3-like_dom_sf"/>
</dbReference>
<feature type="domain" description="SH3" evidence="8">
    <location>
        <begin position="616"/>
        <end position="675"/>
    </location>
</feature>
<feature type="compositionally biased region" description="Basic and acidic residues" evidence="7">
    <location>
        <begin position="786"/>
        <end position="796"/>
    </location>
</feature>
<dbReference type="Pfam" id="PF18016">
    <property type="entry name" value="SAM_3"/>
    <property type="match status" value="1"/>
</dbReference>
<evidence type="ECO:0000259" key="8">
    <source>
        <dbReference type="PROSITE" id="PS50002"/>
    </source>
</evidence>
<proteinExistence type="inferred from homology"/>
<feature type="compositionally biased region" description="Basic and acidic residues" evidence="7">
    <location>
        <begin position="543"/>
        <end position="554"/>
    </location>
</feature>
<comment type="similarity">
    <text evidence="2">Belongs to the EPS8 family.</text>
</comment>
<sequence length="938" mass="105541">MSNMIRREPGYSRGPPSTGGAAGGPSFYYSSRNPSAAPSPSQYSYRSQHDPLPQQHQIHMHTPRGGPSRGVMDHRGSMEEQTPSYFVEHLATFAVGRQFGLVAPADGIRKLKQMERSQAIWAQPMVLRLRRDIISVENENGELVESFPLDLVEQPTAHMSSDPRDAYNNILLFVVKEDSKGRKHTTPTEMHIFQCNRVAATEVAEDLQHYVRGQYKKVKNGRRSGNGGNGNHSTHAYGGPQFGDDVSVSSENSELFERDVNTLNRCFDDIERFVARIQSAALAQRELEQQAHRYRTTQRRDKQRAPPPDPHGILQMRAQLPLEAEFVEVLRKFKLSFNLLAKLRNHIHEPNAPELVHFLFSPLNVILDASHWGLGRNIASLVVSPLLSLDARELMQNCLTSKEMDVWLSLGDAWRTPPEDWPGPLPAPYKPVFMDGFTPYGPPEPRTSRGQDATIHRGVSEPPAPYRNRERTVDTAPSTPATQRYNTQQKRAPQRNMSVDNLDIGRLSLEKERLEFEKEKIRERQRRLEEEEQRVKVDRERLNKEAEMIQRERTNSTSGPPAFKNESQRPSVQPSPQPERRGFDHGGMSVPLPASLLNDPDQSPRQRAFVQDILNRRCKLVQATYDRVAQNPKELTVSRGEYLEVLNDSKNWWECKNMHNRGGYVPHTILTVIPADGTSPAIPNEEIYVGPPQSTGTMYNGNGGSSHQLNGYGSSHHHPNQPGLSPNQPPPRAAPRYIVDAGVQANVHERVPMPPPQMQIPPPPPMANFQQQLAEQKLRPAPQRAPRLEEPETANDHDKAEEALMADLIGTISNAAGQKILPGSKPMKSNVKLQEQTDARGLQIWLQDKGFSVRLMELLAEQDGATLFSLSKPALERAAGREEGSRLYSQLLVEKSRSNYQTKSRAELNAILKYRKTQVELSNEAAGEEPKETVPETE</sequence>
<evidence type="ECO:0000256" key="4">
    <source>
        <dbReference type="ARBA" id="ARBA00022490"/>
    </source>
</evidence>
<comment type="subcellular location">
    <subcellularLocation>
        <location evidence="1">Cytoplasm</location>
    </subcellularLocation>
</comment>
<feature type="compositionally biased region" description="Basic and acidic residues" evidence="7">
    <location>
        <begin position="928"/>
        <end position="938"/>
    </location>
</feature>
<feature type="region of interest" description="Disordered" evidence="7">
    <location>
        <begin position="543"/>
        <end position="603"/>
    </location>
</feature>
<accession>A0AAF3FCH4</accession>
<keyword evidence="5" id="KW-0597">Phosphoprotein</keyword>
<dbReference type="FunFam" id="2.30.29.30:FF:000289">
    <property type="entry name" value="Epidermal growth factor receptor kinase substrate 8"/>
    <property type="match status" value="1"/>
</dbReference>
<dbReference type="SMART" id="SM00326">
    <property type="entry name" value="SH3"/>
    <property type="match status" value="1"/>
</dbReference>
<dbReference type="Pfam" id="PF08416">
    <property type="entry name" value="PTB"/>
    <property type="match status" value="1"/>
</dbReference>
<evidence type="ECO:0000256" key="6">
    <source>
        <dbReference type="PROSITE-ProRule" id="PRU00192"/>
    </source>
</evidence>
<organism evidence="9 10">
    <name type="scientific">Mesorhabditis belari</name>
    <dbReference type="NCBI Taxonomy" id="2138241"/>
    <lineage>
        <taxon>Eukaryota</taxon>
        <taxon>Metazoa</taxon>
        <taxon>Ecdysozoa</taxon>
        <taxon>Nematoda</taxon>
        <taxon>Chromadorea</taxon>
        <taxon>Rhabditida</taxon>
        <taxon>Rhabditina</taxon>
        <taxon>Rhabditomorpha</taxon>
        <taxon>Rhabditoidea</taxon>
        <taxon>Rhabditidae</taxon>
        <taxon>Mesorhabditinae</taxon>
        <taxon>Mesorhabditis</taxon>
    </lineage>
</organism>
<dbReference type="GO" id="GO:0005886">
    <property type="term" value="C:plasma membrane"/>
    <property type="evidence" value="ECO:0007669"/>
    <property type="project" value="TreeGrafter"/>
</dbReference>
<keyword evidence="3 6" id="KW-0728">SH3 domain</keyword>
<dbReference type="SUPFAM" id="SSF50729">
    <property type="entry name" value="PH domain-like"/>
    <property type="match status" value="1"/>
</dbReference>
<dbReference type="PANTHER" id="PTHR12287">
    <property type="entry name" value="EPIDERMAL GROWTH FACTOR RECEPTOR KINASE SUBSTRATE EPS8-RELATED PROTEIN"/>
    <property type="match status" value="1"/>
</dbReference>
<feature type="compositionally biased region" description="Polar residues" evidence="7">
    <location>
        <begin position="475"/>
        <end position="498"/>
    </location>
</feature>
<evidence type="ECO:0000256" key="1">
    <source>
        <dbReference type="ARBA" id="ARBA00004496"/>
    </source>
</evidence>
<evidence type="ECO:0000313" key="10">
    <source>
        <dbReference type="WBParaSite" id="MBELARI_LOCUS4637"/>
    </source>
</evidence>
<dbReference type="CDD" id="cd01210">
    <property type="entry name" value="PTB_EPS8"/>
    <property type="match status" value="1"/>
</dbReference>
<protein>
    <submittedName>
        <fullName evidence="10">SH3 domain-containing protein</fullName>
    </submittedName>
</protein>
<keyword evidence="4" id="KW-0963">Cytoplasm</keyword>
<dbReference type="CDD" id="cd11764">
    <property type="entry name" value="SH3_Eps8"/>
    <property type="match status" value="1"/>
</dbReference>
<dbReference type="SUPFAM" id="SSF50044">
    <property type="entry name" value="SH3-domain"/>
    <property type="match status" value="1"/>
</dbReference>
<dbReference type="Gene3D" id="2.30.30.40">
    <property type="entry name" value="SH3 Domains"/>
    <property type="match status" value="1"/>
</dbReference>
<feature type="compositionally biased region" description="Basic and acidic residues" evidence="7">
    <location>
        <begin position="446"/>
        <end position="459"/>
    </location>
</feature>
<dbReference type="Gene3D" id="2.30.29.30">
    <property type="entry name" value="Pleckstrin-homology domain (PH domain)/Phosphotyrosine-binding domain (PTB)"/>
    <property type="match status" value="1"/>
</dbReference>
<dbReference type="InterPro" id="IPR035462">
    <property type="entry name" value="Eps8_SH3"/>
</dbReference>
<dbReference type="WBParaSite" id="MBELARI_LOCUS4637">
    <property type="protein sequence ID" value="MBELARI_LOCUS4637"/>
    <property type="gene ID" value="MBELARI_LOCUS4637"/>
</dbReference>
<dbReference type="InterPro" id="IPR033928">
    <property type="entry name" value="EPS8_PTB"/>
</dbReference>
<dbReference type="InterPro" id="IPR039801">
    <property type="entry name" value="EPS8-like"/>
</dbReference>
<evidence type="ECO:0000256" key="2">
    <source>
        <dbReference type="ARBA" id="ARBA00006197"/>
    </source>
</evidence>
<feature type="region of interest" description="Disordered" evidence="7">
    <location>
        <begin position="293"/>
        <end position="313"/>
    </location>
</feature>
<keyword evidence="9" id="KW-1185">Reference proteome</keyword>
<dbReference type="InterPro" id="IPR013625">
    <property type="entry name" value="PTB"/>
</dbReference>
<feature type="region of interest" description="Disordered" evidence="7">
    <location>
        <begin position="919"/>
        <end position="938"/>
    </location>
</feature>
<evidence type="ECO:0000256" key="5">
    <source>
        <dbReference type="ARBA" id="ARBA00022553"/>
    </source>
</evidence>
<feature type="region of interest" description="Disordered" evidence="7">
    <location>
        <begin position="1"/>
        <end position="76"/>
    </location>
</feature>
<dbReference type="Proteomes" id="UP000887575">
    <property type="component" value="Unassembled WGS sequence"/>
</dbReference>
<dbReference type="InterPro" id="IPR013761">
    <property type="entry name" value="SAM/pointed_sf"/>
</dbReference>
<dbReference type="InterPro" id="IPR011993">
    <property type="entry name" value="PH-like_dom_sf"/>
</dbReference>
<dbReference type="SMART" id="SM00462">
    <property type="entry name" value="PTB"/>
    <property type="match status" value="1"/>
</dbReference>
<feature type="region of interest" description="Disordered" evidence="7">
    <location>
        <begin position="694"/>
        <end position="735"/>
    </location>
</feature>
<feature type="compositionally biased region" description="Low complexity" evidence="7">
    <location>
        <begin position="34"/>
        <end position="46"/>
    </location>
</feature>
<feature type="compositionally biased region" description="Polar residues" evidence="7">
    <location>
        <begin position="694"/>
        <end position="713"/>
    </location>
</feature>
<reference evidence="10" key="1">
    <citation type="submission" date="2024-02" db="UniProtKB">
        <authorList>
            <consortium name="WormBaseParasite"/>
        </authorList>
    </citation>
    <scope>IDENTIFICATION</scope>
</reference>
<dbReference type="PANTHER" id="PTHR12287:SF23">
    <property type="entry name" value="AROUSER, ISOFORM A-RELATED"/>
    <property type="match status" value="1"/>
</dbReference>
<name>A0AAF3FCH4_9BILA</name>
<dbReference type="Gene3D" id="1.10.150.50">
    <property type="entry name" value="Transcription Factor, Ets-1"/>
    <property type="match status" value="1"/>
</dbReference>
<evidence type="ECO:0000256" key="7">
    <source>
        <dbReference type="SAM" id="MobiDB-lite"/>
    </source>
</evidence>
<dbReference type="Pfam" id="PF00018">
    <property type="entry name" value="SH3_1"/>
    <property type="match status" value="1"/>
</dbReference>
<evidence type="ECO:0000313" key="9">
    <source>
        <dbReference type="Proteomes" id="UP000887575"/>
    </source>
</evidence>
<feature type="region of interest" description="Disordered" evidence="7">
    <location>
        <begin position="776"/>
        <end position="796"/>
    </location>
</feature>
<evidence type="ECO:0000256" key="3">
    <source>
        <dbReference type="ARBA" id="ARBA00022443"/>
    </source>
</evidence>
<dbReference type="PROSITE" id="PS50002">
    <property type="entry name" value="SH3"/>
    <property type="match status" value="1"/>
</dbReference>
<dbReference type="AlphaFoldDB" id="A0AAF3FCH4"/>
<dbReference type="GO" id="GO:0005737">
    <property type="term" value="C:cytoplasm"/>
    <property type="evidence" value="ECO:0007669"/>
    <property type="project" value="UniProtKB-SubCell"/>
</dbReference>
<feature type="compositionally biased region" description="Basic and acidic residues" evidence="7">
    <location>
        <begin position="1"/>
        <end position="10"/>
    </location>
</feature>
<dbReference type="InterPro" id="IPR055093">
    <property type="entry name" value="EPS8_2nd"/>
</dbReference>
<feature type="region of interest" description="Disordered" evidence="7">
    <location>
        <begin position="437"/>
        <end position="498"/>
    </location>
</feature>
<dbReference type="GO" id="GO:0007266">
    <property type="term" value="P:Rho protein signal transduction"/>
    <property type="evidence" value="ECO:0007669"/>
    <property type="project" value="TreeGrafter"/>
</dbReference>
<dbReference type="Pfam" id="PF22975">
    <property type="entry name" value="EPS8_2nd"/>
    <property type="match status" value="1"/>
</dbReference>
<dbReference type="InterPro" id="IPR041418">
    <property type="entry name" value="SAM_3"/>
</dbReference>
<feature type="region of interest" description="Disordered" evidence="7">
    <location>
        <begin position="215"/>
        <end position="250"/>
    </location>
</feature>
<dbReference type="InterPro" id="IPR001452">
    <property type="entry name" value="SH3_domain"/>
</dbReference>
<dbReference type="GO" id="GO:0003779">
    <property type="term" value="F:actin binding"/>
    <property type="evidence" value="ECO:0007669"/>
    <property type="project" value="TreeGrafter"/>
</dbReference>
<dbReference type="InterPro" id="IPR006020">
    <property type="entry name" value="PTB/PI_dom"/>
</dbReference>
<dbReference type="GO" id="GO:0035023">
    <property type="term" value="P:regulation of Rho protein signal transduction"/>
    <property type="evidence" value="ECO:0007669"/>
    <property type="project" value="TreeGrafter"/>
</dbReference>